<evidence type="ECO:0000313" key="3">
    <source>
        <dbReference type="Proteomes" id="UP000325577"/>
    </source>
</evidence>
<feature type="region of interest" description="Disordered" evidence="1">
    <location>
        <begin position="1"/>
        <end position="62"/>
    </location>
</feature>
<dbReference type="PANTHER" id="PTHR31115">
    <property type="entry name" value="OS05G0107300 PROTEIN"/>
    <property type="match status" value="1"/>
</dbReference>
<feature type="compositionally biased region" description="Basic and acidic residues" evidence="1">
    <location>
        <begin position="1184"/>
        <end position="1195"/>
    </location>
</feature>
<feature type="compositionally biased region" description="Low complexity" evidence="1">
    <location>
        <begin position="326"/>
        <end position="337"/>
    </location>
</feature>
<accession>A0A5J5BB73</accession>
<dbReference type="Proteomes" id="UP000325577">
    <property type="component" value="Linkage Group LG14"/>
</dbReference>
<feature type="region of interest" description="Disordered" evidence="1">
    <location>
        <begin position="520"/>
        <end position="543"/>
    </location>
</feature>
<evidence type="ECO:0000256" key="1">
    <source>
        <dbReference type="SAM" id="MobiDB-lite"/>
    </source>
</evidence>
<name>A0A5J5BB73_9ASTE</name>
<protein>
    <submittedName>
        <fullName evidence="2">Uncharacterized protein</fullName>
    </submittedName>
</protein>
<dbReference type="PANTHER" id="PTHR31115:SF2">
    <property type="entry name" value="OS05G0107300 PROTEIN"/>
    <property type="match status" value="1"/>
</dbReference>
<organism evidence="2 3">
    <name type="scientific">Nyssa sinensis</name>
    <dbReference type="NCBI Taxonomy" id="561372"/>
    <lineage>
        <taxon>Eukaryota</taxon>
        <taxon>Viridiplantae</taxon>
        <taxon>Streptophyta</taxon>
        <taxon>Embryophyta</taxon>
        <taxon>Tracheophyta</taxon>
        <taxon>Spermatophyta</taxon>
        <taxon>Magnoliopsida</taxon>
        <taxon>eudicotyledons</taxon>
        <taxon>Gunneridae</taxon>
        <taxon>Pentapetalae</taxon>
        <taxon>asterids</taxon>
        <taxon>Cornales</taxon>
        <taxon>Nyssaceae</taxon>
        <taxon>Nyssa</taxon>
    </lineage>
</organism>
<feature type="region of interest" description="Disordered" evidence="1">
    <location>
        <begin position="301"/>
        <end position="354"/>
    </location>
</feature>
<feature type="region of interest" description="Disordered" evidence="1">
    <location>
        <begin position="1175"/>
        <end position="1200"/>
    </location>
</feature>
<feature type="compositionally biased region" description="Polar residues" evidence="1">
    <location>
        <begin position="609"/>
        <end position="620"/>
    </location>
</feature>
<sequence>MAGNTRFDLTSGSPEPGFVGNYPNGQRGNYPGPSLDRSGSFREGGESRMFGSGTGLSRGSGTLTRDLPLLSQCLMLEPIMMGDQKYTRAGELRRVLGFSIGSALEENSFGAAHSKPSPPVAMDELKRYKTSVMDGCIKARDRGKKLDEHLHKLNKYCEAMNSKKKQRNELLTNERSGGSNLKMGAQLHRNPLDLVTQRLEDRAKNVVLNKRVRTSVAETQAECRSNGLPRQPLVMAKDRDMHKDGGAGSDLVEEKIRRIPAGGEGWDKKMKRKRSVGTVFTRPIDSDGELKRAIHHKLNTEPGLQSCDAHGFRSGSSNGTNGVNKSDSTSSPASSNSRATPKNELEKPILPRDLTAGLNKERLLAKGNKLNIREDNHVAGTSTMTKGKASRAPRTGSVVATNSSLNIPRVSGALESCEQAPSVNKIHSISGANNRKRAMASGSSSPPITQWVVQRPQKISRTRRANLVSPVSNHDEMQISSEGCPPDFGGRLTSGGTNTLLLSRGATNGAQQFKVKLESVSSPARLSESEESGAGENRLKDKSIGSGEVEEKAVNAVLNVGSSVILAKKNKLLIKEEIGDVVRRQGRNGRGSSFSRASISPIREKLESAATTKPLRSTRPSSDKNGSKSGRPLKKLSDRKGFSRLGHTANSHSPDFTGESDDDHEELLAAANFACNASYLACSNNLFWKKMEPIFAPVSLEESSYLLQQLEFAEELYESLSQMFGQGNNVLGDLVHGEISVADALVTGEKDRSLQNKINSNGTARMVDLVDQIQDVESLCGRLDLEGRFNKITPLYQRVLSALIAEDEIEEFEENGMGRNVSLQCVTDDSPYDMCLAIDTEHRKSVFGVQTQKQFTTNKFLSCNGITTSDRSLSIQNPPCNDELLQGDGGFVHSEVGVLAGLSGNDLDGPQIVKKGFGISSFDCHYEQMCLDDKLLLELQSIGLYPETVPDLDDRENEVIHEEIVQLKKGLHQQIGKKKACLDKIYKAIQGGREAERRDLEQVAMHRLVELAYKKLLSTRGSSASKNGSAKVSKQVALAFAKRTLARCRKFEDSGTSCFSEPALRDVIFAAPLWGNEVEPLTCVGPAVANDKHPKSCNPQPDPVSSGSFLGRAEWHDFHNTIDSGSLDIFETFTPQSDQAFTKNVPILNRGKKKEVLLDDVGGNAALRATSTLGSTLLGGTKGKRSERERDKDTSNRSAVAKAGRPLLVNVKGERKTKTKPKQKTAQLSASGSFVNKFSETTNPVYPSSGVTNNSDRKREVGLMSPGNIPQNSSMEIKGPVDLQLQELDSIEELGVGPDLGAPQDLSSWFNFDEDGLQDHDSMGLEIPMDDLSELNMF</sequence>
<proteinExistence type="predicted"/>
<keyword evidence="3" id="KW-1185">Reference proteome</keyword>
<dbReference type="OrthoDB" id="1915143at2759"/>
<feature type="compositionally biased region" description="Polar residues" evidence="1">
    <location>
        <begin position="314"/>
        <end position="325"/>
    </location>
</feature>
<reference evidence="2 3" key="1">
    <citation type="submission" date="2019-09" db="EMBL/GenBank/DDBJ databases">
        <title>A chromosome-level genome assembly of the Chinese tupelo Nyssa sinensis.</title>
        <authorList>
            <person name="Yang X."/>
            <person name="Kang M."/>
            <person name="Yang Y."/>
            <person name="Xiong H."/>
            <person name="Wang M."/>
            <person name="Zhang Z."/>
            <person name="Wang Z."/>
            <person name="Wu H."/>
            <person name="Ma T."/>
            <person name="Liu J."/>
            <person name="Xi Z."/>
        </authorList>
    </citation>
    <scope>NUCLEOTIDE SEQUENCE [LARGE SCALE GENOMIC DNA]</scope>
    <source>
        <strain evidence="2">J267</strain>
        <tissue evidence="2">Leaf</tissue>
    </source>
</reference>
<dbReference type="EMBL" id="CM018037">
    <property type="protein sequence ID" value="KAA8539132.1"/>
    <property type="molecule type" value="Genomic_DNA"/>
</dbReference>
<gene>
    <name evidence="2" type="ORF">F0562_025824</name>
</gene>
<evidence type="ECO:0000313" key="2">
    <source>
        <dbReference type="EMBL" id="KAA8539132.1"/>
    </source>
</evidence>
<feature type="region of interest" description="Disordered" evidence="1">
    <location>
        <begin position="606"/>
        <end position="661"/>
    </location>
</feature>
<feature type="compositionally biased region" description="Basic and acidic residues" evidence="1">
    <location>
        <begin position="341"/>
        <end position="350"/>
    </location>
</feature>